<dbReference type="GO" id="GO:0006396">
    <property type="term" value="P:RNA processing"/>
    <property type="evidence" value="ECO:0007669"/>
    <property type="project" value="UniProtKB-ARBA"/>
</dbReference>
<dbReference type="Pfam" id="PF01142">
    <property type="entry name" value="TruD"/>
    <property type="match status" value="1"/>
</dbReference>
<evidence type="ECO:0000313" key="4">
    <source>
        <dbReference type="EMBL" id="BAT70902.1"/>
    </source>
</evidence>
<comment type="similarity">
    <text evidence="1">Belongs to the pseudouridine synthase TruD family.</text>
</comment>
<evidence type="ECO:0000313" key="5">
    <source>
        <dbReference type="Proteomes" id="UP000063234"/>
    </source>
</evidence>
<dbReference type="PANTHER" id="PTHR13326:SF21">
    <property type="entry name" value="PSEUDOURIDYLATE SYNTHASE PUS7L"/>
    <property type="match status" value="1"/>
</dbReference>
<dbReference type="InterPro" id="IPR042214">
    <property type="entry name" value="TruD_catalytic"/>
</dbReference>
<accession>A0A0S3QRE4</accession>
<dbReference type="PROSITE" id="PS50984">
    <property type="entry name" value="TRUD"/>
    <property type="match status" value="1"/>
</dbReference>
<evidence type="ECO:0000256" key="2">
    <source>
        <dbReference type="ARBA" id="ARBA00023235"/>
    </source>
</evidence>
<dbReference type="InterPro" id="IPR001656">
    <property type="entry name" value="PsdUridine_synth_TruD"/>
</dbReference>
<name>A0A0S3QRE4_THET7</name>
<dbReference type="PANTHER" id="PTHR13326">
    <property type="entry name" value="TRNA PSEUDOURIDINE SYNTHASE D"/>
    <property type="match status" value="1"/>
</dbReference>
<protein>
    <submittedName>
        <fullName evidence="4">tRNA pseudouridine13 synthase</fullName>
        <ecNumber evidence="4">5.4.99.27</ecNumber>
    </submittedName>
</protein>
<dbReference type="GO" id="GO:0003723">
    <property type="term" value="F:RNA binding"/>
    <property type="evidence" value="ECO:0007669"/>
    <property type="project" value="InterPro"/>
</dbReference>
<evidence type="ECO:0000259" key="3">
    <source>
        <dbReference type="PROSITE" id="PS50984"/>
    </source>
</evidence>
<organism evidence="4 5">
    <name type="scientific">Thermosulfidibacter takaii (strain DSM 17441 / JCM 13301 / NBRC 103674 / ABI70S6)</name>
    <dbReference type="NCBI Taxonomy" id="1298851"/>
    <lineage>
        <taxon>Bacteria</taxon>
        <taxon>Pseudomonadati</taxon>
        <taxon>Thermosulfidibacterota</taxon>
        <taxon>Thermosulfidibacteria</taxon>
        <taxon>Thermosulfidibacterales</taxon>
        <taxon>Thermosulfidibacteraceae</taxon>
    </lineage>
</organism>
<dbReference type="GO" id="GO:0160150">
    <property type="term" value="F:tRNA pseudouridine(13) synthase activity"/>
    <property type="evidence" value="ECO:0007669"/>
    <property type="project" value="UniProtKB-EC"/>
</dbReference>
<keyword evidence="2 4" id="KW-0413">Isomerase</keyword>
<dbReference type="SUPFAM" id="SSF55120">
    <property type="entry name" value="Pseudouridine synthase"/>
    <property type="match status" value="1"/>
</dbReference>
<dbReference type="RefSeq" id="WP_068548635.1">
    <property type="nucleotide sequence ID" value="NZ_AP013035.1"/>
</dbReference>
<dbReference type="Gene3D" id="3.30.2350.20">
    <property type="entry name" value="TruD, catalytic domain"/>
    <property type="match status" value="2"/>
</dbReference>
<reference evidence="5" key="1">
    <citation type="journal article" date="2018" name="Science">
        <title>A primordial and reversible TCA cycle in a facultatively chemolithoautotrophic thermophile.</title>
        <authorList>
            <person name="Nunoura T."/>
            <person name="Chikaraishi Y."/>
            <person name="Izaki R."/>
            <person name="Suwa T."/>
            <person name="Sato T."/>
            <person name="Harada T."/>
            <person name="Mori K."/>
            <person name="Kato Y."/>
            <person name="Miyazaki M."/>
            <person name="Shimamura S."/>
            <person name="Yanagawa K."/>
            <person name="Shuto A."/>
            <person name="Ohkouchi N."/>
            <person name="Fujita N."/>
            <person name="Takaki Y."/>
            <person name="Atomi H."/>
            <person name="Takai K."/>
        </authorList>
    </citation>
    <scope>NUCLEOTIDE SEQUENCE [LARGE SCALE GENOMIC DNA]</scope>
    <source>
        <strain evidence="5">DSM 17441 / JCM 13301 / NBRC 103674 / ABI70S6</strain>
    </source>
</reference>
<feature type="domain" description="TRUD" evidence="3">
    <location>
        <begin position="134"/>
        <end position="342"/>
    </location>
</feature>
<proteinExistence type="inferred from homology"/>
<dbReference type="InterPro" id="IPR011760">
    <property type="entry name" value="PsdUridine_synth_TruD_insert"/>
</dbReference>
<dbReference type="GO" id="GO:0001522">
    <property type="term" value="P:pseudouridine synthesis"/>
    <property type="evidence" value="ECO:0007669"/>
    <property type="project" value="InterPro"/>
</dbReference>
<dbReference type="EMBL" id="AP013035">
    <property type="protein sequence ID" value="BAT70902.1"/>
    <property type="molecule type" value="Genomic_DNA"/>
</dbReference>
<dbReference type="OrthoDB" id="11909at2"/>
<sequence>MKIKSRPEDFIVEEKLAVELEPDGNYEIYLLTKRGTNTIDAIKDIARRLQISPKEIGYCGLKDRHSVAKQYISLPKGKGREMTAKNYTLKFAGYLNESLHPALLLENRFHITVRDVSTVPKLVEKEMEDVNKHGLPNYYDAQRFGSARHGKGFVALEVLKKNYRKALKLLLAEHSTFDPSNIKKFKRCINENWGHFERCIDLAPEGWVKRILNFLAHRELSNSTAKKALGMVDDFTQNILINAFQSYLWNMALAEIVTKDIPPENLFYIKIFDRKFPFYKNFAWKPSVNELPTPSPRLKLEGSVKEAYQKVLSEIGIPSIENLRSTVRGWIFKSHRRQTKIMPKISYSYSFDEGRPGKYVWVLDFSLPSGSYATLVLKRVFYREN</sequence>
<dbReference type="EC" id="5.4.99.27" evidence="4"/>
<dbReference type="InterPro" id="IPR020103">
    <property type="entry name" value="PsdUridine_synth_cat_dom_sf"/>
</dbReference>
<dbReference type="PATRIC" id="fig|1298851.3.peg.95"/>
<keyword evidence="5" id="KW-1185">Reference proteome</keyword>
<dbReference type="PIRSF" id="PIRSF037016">
    <property type="entry name" value="Pseudouridin_synth_euk_prd"/>
    <property type="match status" value="1"/>
</dbReference>
<gene>
    <name evidence="4" type="ORF">TST_0092</name>
</gene>
<evidence type="ECO:0000256" key="1">
    <source>
        <dbReference type="ARBA" id="ARBA00007953"/>
    </source>
</evidence>
<dbReference type="STRING" id="1298851.TST_0092"/>
<dbReference type="Proteomes" id="UP000063234">
    <property type="component" value="Chromosome"/>
</dbReference>
<dbReference type="AlphaFoldDB" id="A0A0S3QRE4"/>
<dbReference type="KEGG" id="ttk:TST_0092"/>